<evidence type="ECO:0000256" key="1">
    <source>
        <dbReference type="SAM" id="MobiDB-lite"/>
    </source>
</evidence>
<keyword evidence="2" id="KW-0732">Signal</keyword>
<feature type="signal peptide" evidence="2">
    <location>
        <begin position="1"/>
        <end position="23"/>
    </location>
</feature>
<evidence type="ECO:0000313" key="4">
    <source>
        <dbReference type="Proteomes" id="UP000813385"/>
    </source>
</evidence>
<keyword evidence="4" id="KW-1185">Reference proteome</keyword>
<evidence type="ECO:0000256" key="2">
    <source>
        <dbReference type="SAM" id="SignalP"/>
    </source>
</evidence>
<dbReference type="AlphaFoldDB" id="A0A8K0TQ39"/>
<name>A0A8K0TQ39_9PEZI</name>
<dbReference type="Proteomes" id="UP000813385">
    <property type="component" value="Unassembled WGS sequence"/>
</dbReference>
<feature type="region of interest" description="Disordered" evidence="1">
    <location>
        <begin position="23"/>
        <end position="44"/>
    </location>
</feature>
<dbReference type="EMBL" id="JAGPXD010000001">
    <property type="protein sequence ID" value="KAH7376343.1"/>
    <property type="molecule type" value="Genomic_DNA"/>
</dbReference>
<sequence>MGPFSRQISCLLALLCCNGASRGRPRKKAILNPTPGSQQEALTKPRYNANNLVPNCRGTRIQSVPLHGAAYRVQCPSIRPSLMSSVHLRSYHLSS</sequence>
<proteinExistence type="predicted"/>
<evidence type="ECO:0000313" key="3">
    <source>
        <dbReference type="EMBL" id="KAH7376343.1"/>
    </source>
</evidence>
<evidence type="ECO:0008006" key="5">
    <source>
        <dbReference type="Google" id="ProtNLM"/>
    </source>
</evidence>
<gene>
    <name evidence="3" type="ORF">B0T11DRAFT_20009</name>
</gene>
<reference evidence="3" key="1">
    <citation type="journal article" date="2021" name="Nat. Commun.">
        <title>Genetic determinants of endophytism in the Arabidopsis root mycobiome.</title>
        <authorList>
            <person name="Mesny F."/>
            <person name="Miyauchi S."/>
            <person name="Thiergart T."/>
            <person name="Pickel B."/>
            <person name="Atanasova L."/>
            <person name="Karlsson M."/>
            <person name="Huettel B."/>
            <person name="Barry K.W."/>
            <person name="Haridas S."/>
            <person name="Chen C."/>
            <person name="Bauer D."/>
            <person name="Andreopoulos W."/>
            <person name="Pangilinan J."/>
            <person name="LaButti K."/>
            <person name="Riley R."/>
            <person name="Lipzen A."/>
            <person name="Clum A."/>
            <person name="Drula E."/>
            <person name="Henrissat B."/>
            <person name="Kohler A."/>
            <person name="Grigoriev I.V."/>
            <person name="Martin F.M."/>
            <person name="Hacquard S."/>
        </authorList>
    </citation>
    <scope>NUCLEOTIDE SEQUENCE</scope>
    <source>
        <strain evidence="3">MPI-CAGE-AT-0016</strain>
    </source>
</reference>
<accession>A0A8K0TQ39</accession>
<protein>
    <recommendedName>
        <fullName evidence="5">Secreted protein</fullName>
    </recommendedName>
</protein>
<feature type="chain" id="PRO_5035439002" description="Secreted protein" evidence="2">
    <location>
        <begin position="24"/>
        <end position="95"/>
    </location>
</feature>
<comment type="caution">
    <text evidence="3">The sequence shown here is derived from an EMBL/GenBank/DDBJ whole genome shotgun (WGS) entry which is preliminary data.</text>
</comment>
<organism evidence="3 4">
    <name type="scientific">Plectosphaerella cucumerina</name>
    <dbReference type="NCBI Taxonomy" id="40658"/>
    <lineage>
        <taxon>Eukaryota</taxon>
        <taxon>Fungi</taxon>
        <taxon>Dikarya</taxon>
        <taxon>Ascomycota</taxon>
        <taxon>Pezizomycotina</taxon>
        <taxon>Sordariomycetes</taxon>
        <taxon>Hypocreomycetidae</taxon>
        <taxon>Glomerellales</taxon>
        <taxon>Plectosphaerellaceae</taxon>
        <taxon>Plectosphaerella</taxon>
    </lineage>
</organism>